<evidence type="ECO:0000313" key="2">
    <source>
        <dbReference type="EMBL" id="CAB4161502.1"/>
    </source>
</evidence>
<organism evidence="1">
    <name type="scientific">uncultured Caudovirales phage</name>
    <dbReference type="NCBI Taxonomy" id="2100421"/>
    <lineage>
        <taxon>Viruses</taxon>
        <taxon>Duplodnaviria</taxon>
        <taxon>Heunggongvirae</taxon>
        <taxon>Uroviricota</taxon>
        <taxon>Caudoviricetes</taxon>
        <taxon>Peduoviridae</taxon>
        <taxon>Maltschvirus</taxon>
        <taxon>Maltschvirus maltsch</taxon>
    </lineage>
</organism>
<evidence type="ECO:0000313" key="1">
    <source>
        <dbReference type="EMBL" id="CAB4137060.1"/>
    </source>
</evidence>
<reference evidence="1" key="1">
    <citation type="submission" date="2020-04" db="EMBL/GenBank/DDBJ databases">
        <authorList>
            <person name="Chiriac C."/>
            <person name="Salcher M."/>
            <person name="Ghai R."/>
            <person name="Kavagutti S V."/>
        </authorList>
    </citation>
    <scope>NUCLEOTIDE SEQUENCE</scope>
</reference>
<accession>A0A6J5LW12</accession>
<gene>
    <name evidence="1" type="ORF">UFOVP320_2</name>
    <name evidence="2" type="ORF">UFOVP768_60</name>
</gene>
<name>A0A6J5LW12_9CAUD</name>
<dbReference type="EMBL" id="LR796704">
    <property type="protein sequence ID" value="CAB4161502.1"/>
    <property type="molecule type" value="Genomic_DNA"/>
</dbReference>
<dbReference type="EMBL" id="LR796335">
    <property type="protein sequence ID" value="CAB4137060.1"/>
    <property type="molecule type" value="Genomic_DNA"/>
</dbReference>
<proteinExistence type="predicted"/>
<protein>
    <submittedName>
        <fullName evidence="1">Uncharacterized protein</fullName>
    </submittedName>
</protein>
<sequence length="70" mass="7827">MKKDDQYYAQVLAFARESLGSYKAVATAMKAPSGPAVEAWSRNGVAYKWRPELDRKFGAAFRKSLNDLVV</sequence>